<dbReference type="CDD" id="cd05154">
    <property type="entry name" value="ACAD10_11_N-like"/>
    <property type="match status" value="1"/>
</dbReference>
<reference evidence="2 5" key="2">
    <citation type="journal article" date="2019" name="Emerg. Microbes Infect.">
        <title>Comprehensive subspecies identification of 175 nontuberculous mycobacteria species based on 7547 genomic profiles.</title>
        <authorList>
            <person name="Matsumoto Y."/>
            <person name="Kinjo T."/>
            <person name="Motooka D."/>
            <person name="Nabeya D."/>
            <person name="Jung N."/>
            <person name="Uechi K."/>
            <person name="Horii T."/>
            <person name="Iida T."/>
            <person name="Fujita J."/>
            <person name="Nakamura S."/>
        </authorList>
    </citation>
    <scope>NUCLEOTIDE SEQUENCE [LARGE SCALE GENOMIC DNA]</scope>
    <source>
        <strain evidence="2 5">JCM 18113</strain>
    </source>
</reference>
<evidence type="ECO:0000313" key="2">
    <source>
        <dbReference type="EMBL" id="BBY37794.1"/>
    </source>
</evidence>
<dbReference type="PANTHER" id="PTHR21310">
    <property type="entry name" value="AMINOGLYCOSIDE PHOSPHOTRANSFERASE-RELATED-RELATED"/>
    <property type="match status" value="1"/>
</dbReference>
<dbReference type="Proteomes" id="UP000465812">
    <property type="component" value="Chromosome"/>
</dbReference>
<dbReference type="Gene3D" id="3.90.1200.10">
    <property type="match status" value="1"/>
</dbReference>
<dbReference type="InterPro" id="IPR041726">
    <property type="entry name" value="ACAD10_11_N"/>
</dbReference>
<dbReference type="STRING" id="560555.BST30_23545"/>
<protein>
    <submittedName>
        <fullName evidence="2 3">Phosphotransferase</fullName>
    </submittedName>
</protein>
<reference evidence="2" key="3">
    <citation type="submission" date="2020-02" db="EMBL/GenBank/DDBJ databases">
        <authorList>
            <person name="Matsumoto Y."/>
            <person name="Kinjo T."/>
            <person name="Motooka D."/>
            <person name="Nabeya D."/>
            <person name="Jung N."/>
            <person name="Uechi K."/>
            <person name="Horii T."/>
            <person name="Iida T."/>
            <person name="Fujita J."/>
            <person name="Nakamura S."/>
        </authorList>
    </citation>
    <scope>NUCLEOTIDE SEQUENCE</scope>
    <source>
        <strain evidence="2">JCM 18113</strain>
    </source>
</reference>
<organism evidence="3 4">
    <name type="scientific">Mycobacterium mantenii</name>
    <dbReference type="NCBI Taxonomy" id="560555"/>
    <lineage>
        <taxon>Bacteria</taxon>
        <taxon>Bacillati</taxon>
        <taxon>Actinomycetota</taxon>
        <taxon>Actinomycetes</taxon>
        <taxon>Mycobacteriales</taxon>
        <taxon>Mycobacteriaceae</taxon>
        <taxon>Mycobacterium</taxon>
        <taxon>Mycobacterium avium complex (MAC)</taxon>
    </lineage>
</organism>
<evidence type="ECO:0000313" key="4">
    <source>
        <dbReference type="Proteomes" id="UP000192760"/>
    </source>
</evidence>
<dbReference type="Proteomes" id="UP000192760">
    <property type="component" value="Unassembled WGS sequence"/>
</dbReference>
<keyword evidence="5" id="KW-1185">Reference proteome</keyword>
<accession>A0A1X0FE75</accession>
<reference evidence="3 4" key="1">
    <citation type="submission" date="2017-02" db="EMBL/GenBank/DDBJ databases">
        <title>The new phylogeny of genus Mycobacterium.</title>
        <authorList>
            <person name="Tortoli E."/>
            <person name="Trovato A."/>
            <person name="Cirillo D.M."/>
        </authorList>
    </citation>
    <scope>NUCLEOTIDE SEQUENCE [LARGE SCALE GENOMIC DNA]</scope>
    <source>
        <strain evidence="3 4">DSM 45255</strain>
    </source>
</reference>
<evidence type="ECO:0000259" key="1">
    <source>
        <dbReference type="Pfam" id="PF01636"/>
    </source>
</evidence>
<dbReference type="Gene3D" id="3.30.200.20">
    <property type="entry name" value="Phosphorylase Kinase, domain 1"/>
    <property type="match status" value="1"/>
</dbReference>
<dbReference type="AlphaFoldDB" id="A0A1X0FE75"/>
<gene>
    <name evidence="3" type="ORF">BST30_23545</name>
    <name evidence="2" type="ORF">MMAN_19280</name>
</gene>
<dbReference type="EMBL" id="MVHW01000036">
    <property type="protein sequence ID" value="ORB00051.1"/>
    <property type="molecule type" value="Genomic_DNA"/>
</dbReference>
<sequence>MAGLTLAHRDLAATRERLERWFIDKSGDDVTLSDLTVANQSGGWSSESLVTTVTDAEGRRDVIVRIPPAGGGLFAQYDLESQARTQDLVRGYGVATPSPLVYESDTAWIGSKFLVMPRIPGHIPGDMTYARKGWLRDADVTLQRRVHDSFLATLAALQQIPPEEASWLVRPTGMGLDAELAWWREYMMWGADNQVPELLIDAFDWLTDHIPEDPPESRLCWGDARMSNVIFDDAGNIAAVLDWEQACLCPAEADFAWWLGTRRQMLAVHGIDADPELPGFDSMDQVIGRYEEMIGRRLVDLDWYEHFAMVRIGCCTLRIQVLLQGMGQPDHFLTRATLLPAWTVEAIRA</sequence>
<dbReference type="SUPFAM" id="SSF56112">
    <property type="entry name" value="Protein kinase-like (PK-like)"/>
    <property type="match status" value="1"/>
</dbReference>
<dbReference type="Pfam" id="PF01636">
    <property type="entry name" value="APH"/>
    <property type="match status" value="1"/>
</dbReference>
<dbReference type="EMBL" id="AP022590">
    <property type="protein sequence ID" value="BBY37794.1"/>
    <property type="molecule type" value="Genomic_DNA"/>
</dbReference>
<dbReference type="InterPro" id="IPR011009">
    <property type="entry name" value="Kinase-like_dom_sf"/>
</dbReference>
<evidence type="ECO:0000313" key="5">
    <source>
        <dbReference type="Proteomes" id="UP000465812"/>
    </source>
</evidence>
<dbReference type="GO" id="GO:0016740">
    <property type="term" value="F:transferase activity"/>
    <property type="evidence" value="ECO:0007669"/>
    <property type="project" value="UniProtKB-KW"/>
</dbReference>
<keyword evidence="3" id="KW-0808">Transferase</keyword>
<evidence type="ECO:0000313" key="3">
    <source>
        <dbReference type="EMBL" id="ORB00051.1"/>
    </source>
</evidence>
<dbReference type="InterPro" id="IPR051678">
    <property type="entry name" value="AGP_Transferase"/>
</dbReference>
<feature type="domain" description="Aminoglycoside phosphotransferase" evidence="1">
    <location>
        <begin position="42"/>
        <end position="265"/>
    </location>
</feature>
<name>A0A1X0FE75_MYCNT</name>
<dbReference type="InterPro" id="IPR002575">
    <property type="entry name" value="Aminoglycoside_PTrfase"/>
</dbReference>
<proteinExistence type="predicted"/>